<name>A0A918PWW0_9ACTN</name>
<dbReference type="AlphaFoldDB" id="A0A918PWW0"/>
<evidence type="ECO:0000256" key="1">
    <source>
        <dbReference type="SAM" id="Phobius"/>
    </source>
</evidence>
<proteinExistence type="predicted"/>
<reference evidence="2" key="1">
    <citation type="journal article" date="2014" name="Int. J. Syst. Evol. Microbiol.">
        <title>Complete genome sequence of Corynebacterium casei LMG S-19264T (=DSM 44701T), isolated from a smear-ripened cheese.</title>
        <authorList>
            <consortium name="US DOE Joint Genome Institute (JGI-PGF)"/>
            <person name="Walter F."/>
            <person name="Albersmeier A."/>
            <person name="Kalinowski J."/>
            <person name="Ruckert C."/>
        </authorList>
    </citation>
    <scope>NUCLEOTIDE SEQUENCE</scope>
    <source>
        <strain evidence="2">JCM 4988</strain>
    </source>
</reference>
<evidence type="ECO:0000313" key="3">
    <source>
        <dbReference type="Proteomes" id="UP000630936"/>
    </source>
</evidence>
<keyword evidence="1" id="KW-1133">Transmembrane helix</keyword>
<sequence>MLYPLSYEGEEWRSPADWRTAVSVAGEGGWSDRLGVGGVGARLGLGGGAVASPWRWICSGGGAVLCGVFSWGMGGVVLVKPFGGCRVRF</sequence>
<keyword evidence="3" id="KW-1185">Reference proteome</keyword>
<feature type="transmembrane region" description="Helical" evidence="1">
    <location>
        <begin position="54"/>
        <end position="79"/>
    </location>
</feature>
<evidence type="ECO:0000313" key="2">
    <source>
        <dbReference type="EMBL" id="GGZ24807.1"/>
    </source>
</evidence>
<keyword evidence="1" id="KW-0472">Membrane</keyword>
<organism evidence="2 3">
    <name type="scientific">Streptomyces inusitatus</name>
    <dbReference type="NCBI Taxonomy" id="68221"/>
    <lineage>
        <taxon>Bacteria</taxon>
        <taxon>Bacillati</taxon>
        <taxon>Actinomycetota</taxon>
        <taxon>Actinomycetes</taxon>
        <taxon>Kitasatosporales</taxon>
        <taxon>Streptomycetaceae</taxon>
        <taxon>Streptomyces</taxon>
    </lineage>
</organism>
<keyword evidence="1" id="KW-0812">Transmembrane</keyword>
<gene>
    <name evidence="2" type="ORF">GCM10010387_17780</name>
</gene>
<reference evidence="2" key="2">
    <citation type="submission" date="2020-09" db="EMBL/GenBank/DDBJ databases">
        <authorList>
            <person name="Sun Q."/>
            <person name="Ohkuma M."/>
        </authorList>
    </citation>
    <scope>NUCLEOTIDE SEQUENCE</scope>
    <source>
        <strain evidence="2">JCM 4988</strain>
    </source>
</reference>
<comment type="caution">
    <text evidence="2">The sequence shown here is derived from an EMBL/GenBank/DDBJ whole genome shotgun (WGS) entry which is preliminary data.</text>
</comment>
<dbReference type="Proteomes" id="UP000630936">
    <property type="component" value="Unassembled WGS sequence"/>
</dbReference>
<protein>
    <submittedName>
        <fullName evidence="2">Uncharacterized protein</fullName>
    </submittedName>
</protein>
<dbReference type="EMBL" id="BMWG01000003">
    <property type="protein sequence ID" value="GGZ24807.1"/>
    <property type="molecule type" value="Genomic_DNA"/>
</dbReference>
<accession>A0A918PWW0</accession>